<gene>
    <name evidence="2" type="ORF">GPM918_LOCUS29958</name>
    <name evidence="3" type="ORF">SRO942_LOCUS30558</name>
</gene>
<dbReference type="Proteomes" id="UP000681722">
    <property type="component" value="Unassembled WGS sequence"/>
</dbReference>
<evidence type="ECO:0000313" key="3">
    <source>
        <dbReference type="EMBL" id="CAF4184938.1"/>
    </source>
</evidence>
<feature type="region of interest" description="Disordered" evidence="1">
    <location>
        <begin position="127"/>
        <end position="190"/>
    </location>
</feature>
<accession>A0A815FXH0</accession>
<dbReference type="AlphaFoldDB" id="A0A815FXH0"/>
<protein>
    <submittedName>
        <fullName evidence="2">Uncharacterized protein</fullName>
    </submittedName>
</protein>
<evidence type="ECO:0000313" key="4">
    <source>
        <dbReference type="Proteomes" id="UP000663829"/>
    </source>
</evidence>
<feature type="compositionally biased region" description="Basic and acidic residues" evidence="1">
    <location>
        <begin position="1"/>
        <end position="18"/>
    </location>
</feature>
<proteinExistence type="predicted"/>
<feature type="region of interest" description="Disordered" evidence="1">
    <location>
        <begin position="1"/>
        <end position="25"/>
    </location>
</feature>
<name>A0A815FXH0_9BILA</name>
<dbReference type="EMBL" id="CAJOBC010053274">
    <property type="protein sequence ID" value="CAF4184938.1"/>
    <property type="molecule type" value="Genomic_DNA"/>
</dbReference>
<feature type="compositionally biased region" description="Low complexity" evidence="1">
    <location>
        <begin position="146"/>
        <end position="159"/>
    </location>
</feature>
<comment type="caution">
    <text evidence="2">The sequence shown here is derived from an EMBL/GenBank/DDBJ whole genome shotgun (WGS) entry which is preliminary data.</text>
</comment>
<dbReference type="EMBL" id="CAJNOQ010013909">
    <property type="protein sequence ID" value="CAF1331189.1"/>
    <property type="molecule type" value="Genomic_DNA"/>
</dbReference>
<organism evidence="2 4">
    <name type="scientific">Didymodactylos carnosus</name>
    <dbReference type="NCBI Taxonomy" id="1234261"/>
    <lineage>
        <taxon>Eukaryota</taxon>
        <taxon>Metazoa</taxon>
        <taxon>Spiralia</taxon>
        <taxon>Gnathifera</taxon>
        <taxon>Rotifera</taxon>
        <taxon>Eurotatoria</taxon>
        <taxon>Bdelloidea</taxon>
        <taxon>Philodinida</taxon>
        <taxon>Philodinidae</taxon>
        <taxon>Didymodactylos</taxon>
    </lineage>
</organism>
<reference evidence="2" key="1">
    <citation type="submission" date="2021-02" db="EMBL/GenBank/DDBJ databases">
        <authorList>
            <person name="Nowell W R."/>
        </authorList>
    </citation>
    <scope>NUCLEOTIDE SEQUENCE</scope>
</reference>
<evidence type="ECO:0000313" key="2">
    <source>
        <dbReference type="EMBL" id="CAF1331189.1"/>
    </source>
</evidence>
<dbReference type="Proteomes" id="UP000663829">
    <property type="component" value="Unassembled WGS sequence"/>
</dbReference>
<evidence type="ECO:0000256" key="1">
    <source>
        <dbReference type="SAM" id="MobiDB-lite"/>
    </source>
</evidence>
<sequence>MKCRRETLSIVDDGRGGDGAESLQGGPRREEFLKACELHEALQDRSFPLKNEQKSHFSLGQYFAYNFCSEKDEELAFSPLKSASKTASSNVCRADGVIGRYESKTSFHYDAKTTEKVRFDTEAIELKDRDGGGGNNSRTALRIRRQQSSDSSLNSSPRQKTGKIRIKEANVLMEKQPLSNHQQKDASNED</sequence>
<keyword evidence="4" id="KW-1185">Reference proteome</keyword>